<dbReference type="PANTHER" id="PTHR43133:SF46">
    <property type="entry name" value="RNA POLYMERASE SIGMA-70 FACTOR ECF SUBFAMILY"/>
    <property type="match status" value="1"/>
</dbReference>
<dbReference type="InterPro" id="IPR013249">
    <property type="entry name" value="RNA_pol_sigma70_r4_t2"/>
</dbReference>
<dbReference type="NCBIfam" id="TIGR02937">
    <property type="entry name" value="sigma70-ECF"/>
    <property type="match status" value="1"/>
</dbReference>
<feature type="domain" description="RNA polymerase sigma-70 region 2" evidence="6">
    <location>
        <begin position="28"/>
        <end position="95"/>
    </location>
</feature>
<evidence type="ECO:0000256" key="3">
    <source>
        <dbReference type="ARBA" id="ARBA00023082"/>
    </source>
</evidence>
<evidence type="ECO:0000256" key="4">
    <source>
        <dbReference type="ARBA" id="ARBA00023163"/>
    </source>
</evidence>
<dbReference type="Proteomes" id="UP000594205">
    <property type="component" value="Chromosome"/>
</dbReference>
<dbReference type="InterPro" id="IPR007627">
    <property type="entry name" value="RNA_pol_sigma70_r2"/>
</dbReference>
<dbReference type="Gene3D" id="1.10.1740.10">
    <property type="match status" value="1"/>
</dbReference>
<dbReference type="SUPFAM" id="SSF88659">
    <property type="entry name" value="Sigma3 and sigma4 domains of RNA polymerase sigma factors"/>
    <property type="match status" value="1"/>
</dbReference>
<evidence type="ECO:0000259" key="6">
    <source>
        <dbReference type="Pfam" id="PF04542"/>
    </source>
</evidence>
<evidence type="ECO:0000256" key="5">
    <source>
        <dbReference type="SAM" id="MobiDB-lite"/>
    </source>
</evidence>
<dbReference type="InterPro" id="IPR036388">
    <property type="entry name" value="WH-like_DNA-bd_sf"/>
</dbReference>
<dbReference type="KEGG" id="sfeu:IM697_02090"/>
<keyword evidence="9" id="KW-1185">Reference proteome</keyword>
<dbReference type="EMBL" id="CP063373">
    <property type="protein sequence ID" value="QOV37274.1"/>
    <property type="molecule type" value="Genomic_DNA"/>
</dbReference>
<dbReference type="InterPro" id="IPR014284">
    <property type="entry name" value="RNA_pol_sigma-70_dom"/>
</dbReference>
<dbReference type="Pfam" id="PF08281">
    <property type="entry name" value="Sigma70_r4_2"/>
    <property type="match status" value="1"/>
</dbReference>
<accession>A0A7M2SLZ5</accession>
<gene>
    <name evidence="8" type="ORF">IM697_02090</name>
</gene>
<keyword evidence="4" id="KW-0804">Transcription</keyword>
<dbReference type="GO" id="GO:0006352">
    <property type="term" value="P:DNA-templated transcription initiation"/>
    <property type="evidence" value="ECO:0007669"/>
    <property type="project" value="InterPro"/>
</dbReference>
<evidence type="ECO:0000313" key="9">
    <source>
        <dbReference type="Proteomes" id="UP000594205"/>
    </source>
</evidence>
<dbReference type="InterPro" id="IPR013324">
    <property type="entry name" value="RNA_pol_sigma_r3/r4-like"/>
</dbReference>
<dbReference type="InterPro" id="IPR039425">
    <property type="entry name" value="RNA_pol_sigma-70-like"/>
</dbReference>
<evidence type="ECO:0000256" key="2">
    <source>
        <dbReference type="ARBA" id="ARBA00023015"/>
    </source>
</evidence>
<evidence type="ECO:0000259" key="7">
    <source>
        <dbReference type="Pfam" id="PF08281"/>
    </source>
</evidence>
<keyword evidence="3" id="KW-0731">Sigma factor</keyword>
<dbReference type="AlphaFoldDB" id="A0A7M2SLZ5"/>
<dbReference type="CDD" id="cd06171">
    <property type="entry name" value="Sigma70_r4"/>
    <property type="match status" value="1"/>
</dbReference>
<dbReference type="InterPro" id="IPR013325">
    <property type="entry name" value="RNA_pol_sigma_r2"/>
</dbReference>
<protein>
    <submittedName>
        <fullName evidence="8">RNA polymerase sigma factor</fullName>
    </submittedName>
</protein>
<sequence>MGEPRDADTEADLVAAVADGDRDAFELLYRHYAPWLTSRLRHRCADGSLLDDIVQETFLDLWRTCAAGRQRQVADMAGWLWRIASRRLADQARSGGARSRLQQALRRLRTRDEPSAEEKVLAGGRHGDLADALARLPVELRHVMQATVVDGLTVRQAAHVLGVPPGTVKTRAMRARRLLKQELDGSRSRPGWRGGEDDAAETAAGEH</sequence>
<dbReference type="PANTHER" id="PTHR43133">
    <property type="entry name" value="RNA POLYMERASE ECF-TYPE SIGMA FACTO"/>
    <property type="match status" value="1"/>
</dbReference>
<evidence type="ECO:0000256" key="1">
    <source>
        <dbReference type="ARBA" id="ARBA00010641"/>
    </source>
</evidence>
<proteinExistence type="inferred from homology"/>
<name>A0A7M2SLZ5_9ACTN</name>
<feature type="region of interest" description="Disordered" evidence="5">
    <location>
        <begin position="183"/>
        <end position="207"/>
    </location>
</feature>
<dbReference type="GO" id="GO:0003677">
    <property type="term" value="F:DNA binding"/>
    <property type="evidence" value="ECO:0007669"/>
    <property type="project" value="InterPro"/>
</dbReference>
<comment type="similarity">
    <text evidence="1">Belongs to the sigma-70 factor family. ECF subfamily.</text>
</comment>
<dbReference type="Pfam" id="PF04542">
    <property type="entry name" value="Sigma70_r2"/>
    <property type="match status" value="1"/>
</dbReference>
<reference evidence="8 9" key="1">
    <citation type="submission" date="2020-10" db="EMBL/GenBank/DDBJ databases">
        <title>Streptomyces ferrugineus complate genome analysis.</title>
        <authorList>
            <person name="Anwar N."/>
        </authorList>
    </citation>
    <scope>NUCLEOTIDE SEQUENCE [LARGE SCALE GENOMIC DNA]</scope>
    <source>
        <strain evidence="8 9">CCTCC AA2014009</strain>
    </source>
</reference>
<keyword evidence="2" id="KW-0805">Transcription regulation</keyword>
<dbReference type="GO" id="GO:0016987">
    <property type="term" value="F:sigma factor activity"/>
    <property type="evidence" value="ECO:0007669"/>
    <property type="project" value="UniProtKB-KW"/>
</dbReference>
<dbReference type="Gene3D" id="1.10.10.10">
    <property type="entry name" value="Winged helix-like DNA-binding domain superfamily/Winged helix DNA-binding domain"/>
    <property type="match status" value="1"/>
</dbReference>
<feature type="domain" description="RNA polymerase sigma factor 70 region 4 type 2" evidence="7">
    <location>
        <begin position="128"/>
        <end position="179"/>
    </location>
</feature>
<organism evidence="8 9">
    <name type="scientific">Streptomyces ferrugineus</name>
    <dbReference type="NCBI Taxonomy" id="1413221"/>
    <lineage>
        <taxon>Bacteria</taxon>
        <taxon>Bacillati</taxon>
        <taxon>Actinomycetota</taxon>
        <taxon>Actinomycetes</taxon>
        <taxon>Kitasatosporales</taxon>
        <taxon>Streptomycetaceae</taxon>
        <taxon>Streptomyces</taxon>
    </lineage>
</organism>
<dbReference type="SUPFAM" id="SSF88946">
    <property type="entry name" value="Sigma2 domain of RNA polymerase sigma factors"/>
    <property type="match status" value="1"/>
</dbReference>
<evidence type="ECO:0000313" key="8">
    <source>
        <dbReference type="EMBL" id="QOV37274.1"/>
    </source>
</evidence>